<sequence length="223" mass="25502">MIPRQSVLQALTALSQSLQYAHDSDVDPWQFAIEHEILREMGLTVSDIRWLIHKKFVIHRKETTAPGDPTRSFSRLSITSITPDAAYVLTDSGIEITRRLMNEESAPSDLSSPELVSRPLPSDTRNCPIWSADHRELWYEERLVKRFRVPAQNQVLVLTVFQEEGWPEFIDDPLPSDPKIDPRRRLQATVKSLNRCQAEGQIRFHTCGGDKIFWSAPGNELDA</sequence>
<keyword evidence="2" id="KW-1185">Reference proteome</keyword>
<reference evidence="1 2" key="1">
    <citation type="submission" date="2019-03" db="EMBL/GenBank/DDBJ databases">
        <title>Deep-cultivation of Planctomycetes and their phenomic and genomic characterization uncovers novel biology.</title>
        <authorList>
            <person name="Wiegand S."/>
            <person name="Jogler M."/>
            <person name="Boedeker C."/>
            <person name="Pinto D."/>
            <person name="Vollmers J."/>
            <person name="Rivas-Marin E."/>
            <person name="Kohn T."/>
            <person name="Peeters S.H."/>
            <person name="Heuer A."/>
            <person name="Rast P."/>
            <person name="Oberbeckmann S."/>
            <person name="Bunk B."/>
            <person name="Jeske O."/>
            <person name="Meyerdierks A."/>
            <person name="Storesund J.E."/>
            <person name="Kallscheuer N."/>
            <person name="Luecker S."/>
            <person name="Lage O.M."/>
            <person name="Pohl T."/>
            <person name="Merkel B.J."/>
            <person name="Hornburger P."/>
            <person name="Mueller R.-W."/>
            <person name="Bruemmer F."/>
            <person name="Labrenz M."/>
            <person name="Spormann A.M."/>
            <person name="Op den Camp H."/>
            <person name="Overmann J."/>
            <person name="Amann R."/>
            <person name="Jetten M.S.M."/>
            <person name="Mascher T."/>
            <person name="Medema M.H."/>
            <person name="Devos D.P."/>
            <person name="Kaster A.-K."/>
            <person name="Ovreas L."/>
            <person name="Rohde M."/>
            <person name="Galperin M.Y."/>
            <person name="Jogler C."/>
        </authorList>
    </citation>
    <scope>NUCLEOTIDE SEQUENCE [LARGE SCALE GENOMIC DNA]</scope>
    <source>
        <strain evidence="1 2">Enr17</strain>
    </source>
</reference>
<dbReference type="KEGG" id="gfm:Enr17x_02220"/>
<organism evidence="1 2">
    <name type="scientific">Gimesia fumaroli</name>
    <dbReference type="NCBI Taxonomy" id="2527976"/>
    <lineage>
        <taxon>Bacteria</taxon>
        <taxon>Pseudomonadati</taxon>
        <taxon>Planctomycetota</taxon>
        <taxon>Planctomycetia</taxon>
        <taxon>Planctomycetales</taxon>
        <taxon>Planctomycetaceae</taxon>
        <taxon>Gimesia</taxon>
    </lineage>
</organism>
<evidence type="ECO:0000313" key="1">
    <source>
        <dbReference type="EMBL" id="QDV48211.1"/>
    </source>
</evidence>
<dbReference type="OrthoDB" id="289843at2"/>
<accession>A0A518I518</accession>
<proteinExistence type="predicted"/>
<dbReference type="RefSeq" id="WP_145305407.1">
    <property type="nucleotide sequence ID" value="NZ_CP037452.1"/>
</dbReference>
<evidence type="ECO:0000313" key="2">
    <source>
        <dbReference type="Proteomes" id="UP000318313"/>
    </source>
</evidence>
<dbReference type="Proteomes" id="UP000318313">
    <property type="component" value="Chromosome"/>
</dbReference>
<protein>
    <submittedName>
        <fullName evidence="1">Uncharacterized protein</fullName>
    </submittedName>
</protein>
<gene>
    <name evidence="1" type="ORF">Enr17x_02220</name>
</gene>
<dbReference type="EMBL" id="CP037452">
    <property type="protein sequence ID" value="QDV48211.1"/>
    <property type="molecule type" value="Genomic_DNA"/>
</dbReference>
<dbReference type="AlphaFoldDB" id="A0A518I518"/>
<name>A0A518I518_9PLAN</name>